<feature type="compositionally biased region" description="Gly residues" evidence="1">
    <location>
        <begin position="95"/>
        <end position="105"/>
    </location>
</feature>
<dbReference type="Proteomes" id="UP000282184">
    <property type="component" value="Unassembled WGS sequence"/>
</dbReference>
<dbReference type="EMBL" id="RXOF01000002">
    <property type="protein sequence ID" value="RTQ52176.1"/>
    <property type="molecule type" value="Genomic_DNA"/>
</dbReference>
<feature type="compositionally biased region" description="Basic and acidic residues" evidence="1">
    <location>
        <begin position="7"/>
        <end position="79"/>
    </location>
</feature>
<protein>
    <submittedName>
        <fullName evidence="2">Uncharacterized protein</fullName>
    </submittedName>
</protein>
<dbReference type="AlphaFoldDB" id="A0A3S0K7G5"/>
<comment type="caution">
    <text evidence="2">The sequence shown here is derived from an EMBL/GenBank/DDBJ whole genome shotgun (WGS) entry which is preliminary data.</text>
</comment>
<organism evidence="2 3">
    <name type="scientific">Hymenobacter gummosus</name>
    <dbReference type="NCBI Taxonomy" id="1776032"/>
    <lineage>
        <taxon>Bacteria</taxon>
        <taxon>Pseudomonadati</taxon>
        <taxon>Bacteroidota</taxon>
        <taxon>Cytophagia</taxon>
        <taxon>Cytophagales</taxon>
        <taxon>Hymenobacteraceae</taxon>
        <taxon>Hymenobacter</taxon>
    </lineage>
</organism>
<gene>
    <name evidence="2" type="ORF">EJV47_03890</name>
</gene>
<feature type="compositionally biased region" description="Low complexity" evidence="1">
    <location>
        <begin position="227"/>
        <end position="241"/>
    </location>
</feature>
<name>A0A3S0K7G5_9BACT</name>
<evidence type="ECO:0000256" key="1">
    <source>
        <dbReference type="SAM" id="MobiDB-lite"/>
    </source>
</evidence>
<feature type="region of interest" description="Disordered" evidence="1">
    <location>
        <begin position="1"/>
        <end position="283"/>
    </location>
</feature>
<accession>A0A3S0K7G5</accession>
<reference evidence="2 3" key="1">
    <citation type="submission" date="2018-12" db="EMBL/GenBank/DDBJ databases">
        <title>Hymenobacter gummosus sp. nov., isolated from a spring.</title>
        <authorList>
            <person name="Nie L."/>
        </authorList>
    </citation>
    <scope>NUCLEOTIDE SEQUENCE [LARGE SCALE GENOMIC DNA]</scope>
    <source>
        <strain evidence="2 3">KCTC 52166</strain>
    </source>
</reference>
<dbReference type="RefSeq" id="WP_126691833.1">
    <property type="nucleotide sequence ID" value="NZ_RXOF01000002.1"/>
</dbReference>
<proteinExistence type="predicted"/>
<feature type="compositionally biased region" description="Basic and acidic residues" evidence="1">
    <location>
        <begin position="250"/>
        <end position="283"/>
    </location>
</feature>
<evidence type="ECO:0000313" key="3">
    <source>
        <dbReference type="Proteomes" id="UP000282184"/>
    </source>
</evidence>
<evidence type="ECO:0000313" key="2">
    <source>
        <dbReference type="EMBL" id="RTQ52176.1"/>
    </source>
</evidence>
<feature type="compositionally biased region" description="Basic and acidic residues" evidence="1">
    <location>
        <begin position="110"/>
        <end position="123"/>
    </location>
</feature>
<sequence length="283" mass="34057">MNQHPNRRPDEYDDRNRNQPNRHDDRRPHDRFGDNYEPRRNWREPDRDERRQFDSPWDQPHRGPADERRRQQEDDDRRRGFSNYGDYGGSERGRGYGPGRPGSGGADYARGNDDRRRSDDEPGFRPNATSGFIRDEQQRRGNYTQRDYDNPRRRGYDDARNLPRGDFDRSSSDRRPADRFYENYRDDFTRRPERRDDNDSGRQGRREADHNEPRRRYDGSNRDGARSDYGYGDDYSSSLYDPNSRNSAFRRHDEDSDRSARRPQSDRGRRWSDTPDLDNQPRR</sequence>
<keyword evidence="3" id="KW-1185">Reference proteome</keyword>
<feature type="compositionally biased region" description="Basic and acidic residues" evidence="1">
    <location>
        <begin position="146"/>
        <end position="226"/>
    </location>
</feature>
<dbReference type="OrthoDB" id="886639at2"/>